<name>A0ABP9XKM6_9FUNG</name>
<dbReference type="Proteomes" id="UP001476247">
    <property type="component" value="Unassembled WGS sequence"/>
</dbReference>
<accession>A0ABP9XKM6</accession>
<comment type="caution">
    <text evidence="1">The sequence shown here is derived from an EMBL/GenBank/DDBJ whole genome shotgun (WGS) entry which is preliminary data.</text>
</comment>
<gene>
    <name evidence="1" type="ORF">HPULCUR_000667</name>
</gene>
<protein>
    <submittedName>
        <fullName evidence="1">Uncharacterized protein</fullName>
    </submittedName>
</protein>
<evidence type="ECO:0000313" key="2">
    <source>
        <dbReference type="Proteomes" id="UP001476247"/>
    </source>
</evidence>
<organism evidence="1 2">
    <name type="scientific">Helicostylum pulchrum</name>
    <dbReference type="NCBI Taxonomy" id="562976"/>
    <lineage>
        <taxon>Eukaryota</taxon>
        <taxon>Fungi</taxon>
        <taxon>Fungi incertae sedis</taxon>
        <taxon>Mucoromycota</taxon>
        <taxon>Mucoromycotina</taxon>
        <taxon>Mucoromycetes</taxon>
        <taxon>Mucorales</taxon>
        <taxon>Mucorineae</taxon>
        <taxon>Mucoraceae</taxon>
        <taxon>Helicostylum</taxon>
    </lineage>
</organism>
<sequence length="396" mass="44914">MQAGTQGQLPHLKVLPHPDNLDLTTYADTVLSFKNSLTSVLILGDDDDEGGYRTLCDQLDHFKSLQHLDFEIQSYPYLSHFDGLIDKCPYLKELTFILDIDAVRRPNGPKPTIRPRPGISKLECDWQLICTESQLVYAMHKFPNLQSLRIWATGNEFSDPLEEPEVFGPTLVRFIQYVLSIPDFSLGISVRKEDLSAIFTAFMETKNGCKNVTISYGASLRPSFVLSKSIMSTTIGWRLRFVSNSGGNEVAHIRFLSEVGRSLRSLNLDNFCTIPDIKGETSKSIDRLFDILQLCPLLEECTIKNARTVFTSHHKSKYPSLKKLSILGLEYLEPFRFLNPFYLNLPNLCKLSLGFNYTGVKNMDPIVINMPHLSLDLLTKKRIGYYKLVSVDVFAL</sequence>
<dbReference type="EMBL" id="BAABUJ010000004">
    <property type="protein sequence ID" value="GAA5795311.1"/>
    <property type="molecule type" value="Genomic_DNA"/>
</dbReference>
<dbReference type="InterPro" id="IPR032675">
    <property type="entry name" value="LRR_dom_sf"/>
</dbReference>
<dbReference type="SUPFAM" id="SSF52047">
    <property type="entry name" value="RNI-like"/>
    <property type="match status" value="1"/>
</dbReference>
<proteinExistence type="predicted"/>
<reference evidence="1 2" key="1">
    <citation type="submission" date="2024-04" db="EMBL/GenBank/DDBJ databases">
        <title>genome sequences of Mucor flavus KT1a and Helicostylum pulchrum KT1b strains isolation_sourced from the surface of a dry-aged beef.</title>
        <authorList>
            <person name="Toyotome T."/>
            <person name="Hosono M."/>
            <person name="Torimaru M."/>
            <person name="Fukuda K."/>
            <person name="Mikami N."/>
        </authorList>
    </citation>
    <scope>NUCLEOTIDE SEQUENCE [LARGE SCALE GENOMIC DNA]</scope>
    <source>
        <strain evidence="1 2">KT1b</strain>
    </source>
</reference>
<evidence type="ECO:0000313" key="1">
    <source>
        <dbReference type="EMBL" id="GAA5795311.1"/>
    </source>
</evidence>
<keyword evidence="2" id="KW-1185">Reference proteome</keyword>
<dbReference type="Gene3D" id="3.80.10.10">
    <property type="entry name" value="Ribonuclease Inhibitor"/>
    <property type="match status" value="1"/>
</dbReference>